<gene>
    <name evidence="7" type="primary">aroK</name>
    <name evidence="8" type="ORF">SAMN02910451_01539</name>
</gene>
<comment type="subcellular location">
    <subcellularLocation>
        <location evidence="7">Cytoplasm</location>
    </subcellularLocation>
</comment>
<evidence type="ECO:0000313" key="9">
    <source>
        <dbReference type="Proteomes" id="UP000183047"/>
    </source>
</evidence>
<keyword evidence="4 7" id="KW-0418">Kinase</keyword>
<comment type="catalytic activity">
    <reaction evidence="7">
        <text>shikimate + ATP = 3-phosphoshikimate + ADP + H(+)</text>
        <dbReference type="Rhea" id="RHEA:13121"/>
        <dbReference type="ChEBI" id="CHEBI:15378"/>
        <dbReference type="ChEBI" id="CHEBI:30616"/>
        <dbReference type="ChEBI" id="CHEBI:36208"/>
        <dbReference type="ChEBI" id="CHEBI:145989"/>
        <dbReference type="ChEBI" id="CHEBI:456216"/>
        <dbReference type="EC" id="2.7.1.71"/>
    </reaction>
</comment>
<protein>
    <recommendedName>
        <fullName evidence="7">Shikimate kinase</fullName>
        <shortName evidence="7">SK</shortName>
        <ecNumber evidence="7">2.7.1.71</ecNumber>
    </recommendedName>
</protein>
<keyword evidence="5 7" id="KW-0067">ATP-binding</keyword>
<dbReference type="PANTHER" id="PTHR21087:SF16">
    <property type="entry name" value="SHIKIMATE KINASE 1, CHLOROPLASTIC"/>
    <property type="match status" value="1"/>
</dbReference>
<feature type="binding site" evidence="7">
    <location>
        <position position="17"/>
    </location>
    <ligand>
        <name>Mg(2+)</name>
        <dbReference type="ChEBI" id="CHEBI:18420"/>
    </ligand>
</feature>
<dbReference type="InterPro" id="IPR027417">
    <property type="entry name" value="P-loop_NTPase"/>
</dbReference>
<dbReference type="Gene3D" id="3.40.50.300">
    <property type="entry name" value="P-loop containing nucleotide triphosphate hydrolases"/>
    <property type="match status" value="1"/>
</dbReference>
<comment type="cofactor">
    <cofactor evidence="7">
        <name>Mg(2+)</name>
        <dbReference type="ChEBI" id="CHEBI:18420"/>
    </cofactor>
    <text evidence="7">Binds 1 Mg(2+) ion per subunit.</text>
</comment>
<dbReference type="CDD" id="cd00464">
    <property type="entry name" value="SK"/>
    <property type="match status" value="1"/>
</dbReference>
<dbReference type="UniPathway" id="UPA00053">
    <property type="reaction ID" value="UER00088"/>
</dbReference>
<dbReference type="InterPro" id="IPR031322">
    <property type="entry name" value="Shikimate/glucono_kinase"/>
</dbReference>
<feature type="binding site" evidence="7">
    <location>
        <position position="80"/>
    </location>
    <ligand>
        <name>substrate</name>
    </ligand>
</feature>
<evidence type="ECO:0000256" key="6">
    <source>
        <dbReference type="ARBA" id="ARBA00023141"/>
    </source>
</evidence>
<dbReference type="EC" id="2.7.1.71" evidence="7"/>
<dbReference type="GO" id="GO:0009073">
    <property type="term" value="P:aromatic amino acid family biosynthetic process"/>
    <property type="evidence" value="ECO:0007669"/>
    <property type="project" value="UniProtKB-KW"/>
</dbReference>
<keyword evidence="1 7" id="KW-0028">Amino-acid biosynthesis</keyword>
<accession>A0A1G5DIC8</accession>
<evidence type="ECO:0000256" key="1">
    <source>
        <dbReference type="ARBA" id="ARBA00022605"/>
    </source>
</evidence>
<keyword evidence="9" id="KW-1185">Reference proteome</keyword>
<keyword evidence="6 7" id="KW-0057">Aromatic amino acid biosynthesis</keyword>
<feature type="binding site" evidence="7">
    <location>
        <position position="123"/>
    </location>
    <ligand>
        <name>ATP</name>
        <dbReference type="ChEBI" id="CHEBI:30616"/>
    </ligand>
</feature>
<comment type="subunit">
    <text evidence="7">Monomer.</text>
</comment>
<dbReference type="GO" id="GO:0005829">
    <property type="term" value="C:cytosol"/>
    <property type="evidence" value="ECO:0007669"/>
    <property type="project" value="TreeGrafter"/>
</dbReference>
<evidence type="ECO:0000256" key="2">
    <source>
        <dbReference type="ARBA" id="ARBA00022679"/>
    </source>
</evidence>
<proteinExistence type="inferred from homology"/>
<dbReference type="GO" id="GO:0000287">
    <property type="term" value="F:magnesium ion binding"/>
    <property type="evidence" value="ECO:0007669"/>
    <property type="project" value="UniProtKB-UniRule"/>
</dbReference>
<feature type="binding site" evidence="7">
    <location>
        <position position="135"/>
    </location>
    <ligand>
        <name>substrate</name>
    </ligand>
</feature>
<dbReference type="STRING" id="185008.bhn_I1847"/>
<reference evidence="9" key="1">
    <citation type="submission" date="2016-10" db="EMBL/GenBank/DDBJ databases">
        <authorList>
            <person name="Varghese N."/>
            <person name="Submissions S."/>
        </authorList>
    </citation>
    <scope>NUCLEOTIDE SEQUENCE [LARGE SCALE GENOMIC DNA]</scope>
    <source>
        <strain evidence="9">XBD2006</strain>
    </source>
</reference>
<keyword evidence="3 7" id="KW-0547">Nucleotide-binding</keyword>
<dbReference type="OrthoDB" id="9800332at2"/>
<dbReference type="GO" id="GO:0005524">
    <property type="term" value="F:ATP binding"/>
    <property type="evidence" value="ECO:0007669"/>
    <property type="project" value="UniProtKB-UniRule"/>
</dbReference>
<dbReference type="GO" id="GO:0004765">
    <property type="term" value="F:shikimate kinase activity"/>
    <property type="evidence" value="ECO:0007669"/>
    <property type="project" value="UniProtKB-UniRule"/>
</dbReference>
<name>A0A1G5DIC8_9FIRM</name>
<dbReference type="Pfam" id="PF01202">
    <property type="entry name" value="SKI"/>
    <property type="match status" value="1"/>
</dbReference>
<dbReference type="AlphaFoldDB" id="A0A1G5DIC8"/>
<evidence type="ECO:0000313" key="8">
    <source>
        <dbReference type="EMBL" id="SCY14327.1"/>
    </source>
</evidence>
<feature type="binding site" evidence="7">
    <location>
        <begin position="13"/>
        <end position="18"/>
    </location>
    <ligand>
        <name>ATP</name>
        <dbReference type="ChEBI" id="CHEBI:30616"/>
    </ligand>
</feature>
<dbReference type="GO" id="GO:0009423">
    <property type="term" value="P:chorismate biosynthetic process"/>
    <property type="evidence" value="ECO:0007669"/>
    <property type="project" value="UniProtKB-UniRule"/>
</dbReference>
<keyword evidence="2 7" id="KW-0808">Transferase</keyword>
<evidence type="ECO:0000256" key="4">
    <source>
        <dbReference type="ARBA" id="ARBA00022777"/>
    </source>
</evidence>
<evidence type="ECO:0000256" key="5">
    <source>
        <dbReference type="ARBA" id="ARBA00022840"/>
    </source>
</evidence>
<keyword evidence="7" id="KW-0479">Metal-binding</keyword>
<dbReference type="HAMAP" id="MF_00109">
    <property type="entry name" value="Shikimate_kinase"/>
    <property type="match status" value="1"/>
</dbReference>
<dbReference type="EMBL" id="FMUR01000008">
    <property type="protein sequence ID" value="SCY14327.1"/>
    <property type="molecule type" value="Genomic_DNA"/>
</dbReference>
<organism evidence="8 9">
    <name type="scientific">Butyrivibrio hungatei</name>
    <dbReference type="NCBI Taxonomy" id="185008"/>
    <lineage>
        <taxon>Bacteria</taxon>
        <taxon>Bacillati</taxon>
        <taxon>Bacillota</taxon>
        <taxon>Clostridia</taxon>
        <taxon>Lachnospirales</taxon>
        <taxon>Lachnospiraceae</taxon>
        <taxon>Butyrivibrio</taxon>
    </lineage>
</organism>
<evidence type="ECO:0000256" key="3">
    <source>
        <dbReference type="ARBA" id="ARBA00022741"/>
    </source>
</evidence>
<dbReference type="PANTHER" id="PTHR21087">
    <property type="entry name" value="SHIKIMATE KINASE"/>
    <property type="match status" value="1"/>
</dbReference>
<dbReference type="RefSeq" id="WP_074462174.1">
    <property type="nucleotide sequence ID" value="NZ_FMUR01000008.1"/>
</dbReference>
<dbReference type="InterPro" id="IPR000623">
    <property type="entry name" value="Shikimate_kinase/TSH1"/>
</dbReference>
<dbReference type="GO" id="GO:0008652">
    <property type="term" value="P:amino acid biosynthetic process"/>
    <property type="evidence" value="ECO:0007669"/>
    <property type="project" value="UniProtKB-KW"/>
</dbReference>
<keyword evidence="7" id="KW-0963">Cytoplasm</keyword>
<keyword evidence="7" id="KW-0460">Magnesium</keyword>
<feature type="binding site" evidence="7">
    <location>
        <position position="35"/>
    </location>
    <ligand>
        <name>substrate</name>
    </ligand>
</feature>
<comment type="similarity">
    <text evidence="7">Belongs to the shikimate kinase family.</text>
</comment>
<evidence type="ECO:0000256" key="7">
    <source>
        <dbReference type="HAMAP-Rule" id="MF_00109"/>
    </source>
</evidence>
<comment type="pathway">
    <text evidence="7">Metabolic intermediate biosynthesis; chorismate biosynthesis; chorismate from D-erythrose 4-phosphate and phosphoenolpyruvate: step 5/7.</text>
</comment>
<comment type="function">
    <text evidence="7">Catalyzes the specific phosphorylation of the 3-hydroxyl group of shikimic acid using ATP as a cosubstrate.</text>
</comment>
<sequence>MKKDNIILVGMPTSGKSTVGVILAKILGYNFVDADIVIQKKDGRRLSEIIEQEGVDGFIDIENRINSGIETERTVIATGGSVVYGTEAMQHYKNIGRIVYLKVGMDVLTKRLKDVKQRGVVMRPGQSLVALYNERSVLYEKYADITIDEKNNTMEEVVTDLVAALKE</sequence>
<dbReference type="Proteomes" id="UP000183047">
    <property type="component" value="Unassembled WGS sequence"/>
</dbReference>
<comment type="caution">
    <text evidence="7">Lacks conserved residue(s) required for the propagation of feature annotation.</text>
</comment>
<dbReference type="SUPFAM" id="SSF52540">
    <property type="entry name" value="P-loop containing nucleoside triphosphate hydrolases"/>
    <property type="match status" value="1"/>
</dbReference>
<dbReference type="PRINTS" id="PR01100">
    <property type="entry name" value="SHIKIMTKNASE"/>
</dbReference>